<organism evidence="18 19">
    <name type="scientific">Lichenifustis flavocetrariae</name>
    <dbReference type="NCBI Taxonomy" id="2949735"/>
    <lineage>
        <taxon>Bacteria</taxon>
        <taxon>Pseudomonadati</taxon>
        <taxon>Pseudomonadota</taxon>
        <taxon>Alphaproteobacteria</taxon>
        <taxon>Hyphomicrobiales</taxon>
        <taxon>Lichenihabitantaceae</taxon>
        <taxon>Lichenifustis</taxon>
    </lineage>
</organism>
<evidence type="ECO:0000256" key="2">
    <source>
        <dbReference type="ARBA" id="ARBA00009450"/>
    </source>
</evidence>
<keyword evidence="7 15" id="KW-0732">Signal</keyword>
<evidence type="ECO:0000256" key="3">
    <source>
        <dbReference type="ARBA" id="ARBA00022448"/>
    </source>
</evidence>
<feature type="chain" id="PRO_5041269334" evidence="15">
    <location>
        <begin position="27"/>
        <end position="193"/>
    </location>
</feature>
<name>A0AA42CKP0_9HYPH</name>
<keyword evidence="9" id="KW-0406">Ion transport</keyword>
<dbReference type="GO" id="GO:0046930">
    <property type="term" value="C:pore complex"/>
    <property type="evidence" value="ECO:0007669"/>
    <property type="project" value="UniProtKB-KW"/>
</dbReference>
<keyword evidence="8" id="KW-0625">Polysaccharide transport</keyword>
<evidence type="ECO:0000256" key="4">
    <source>
        <dbReference type="ARBA" id="ARBA00022452"/>
    </source>
</evidence>
<comment type="similarity">
    <text evidence="2">Belongs to the BexD/CtrA/VexA family.</text>
</comment>
<evidence type="ECO:0000256" key="1">
    <source>
        <dbReference type="ARBA" id="ARBA00004571"/>
    </source>
</evidence>
<keyword evidence="4" id="KW-1134">Transmembrane beta strand</keyword>
<evidence type="ECO:0000313" key="19">
    <source>
        <dbReference type="Proteomes" id="UP001165667"/>
    </source>
</evidence>
<dbReference type="InterPro" id="IPR049712">
    <property type="entry name" value="Poly_export"/>
</dbReference>
<dbReference type="RefSeq" id="WP_282582917.1">
    <property type="nucleotide sequence ID" value="NZ_JAMOIM010000001.1"/>
</dbReference>
<evidence type="ECO:0000256" key="12">
    <source>
        <dbReference type="ARBA" id="ARBA00023139"/>
    </source>
</evidence>
<evidence type="ECO:0000256" key="10">
    <source>
        <dbReference type="ARBA" id="ARBA00023114"/>
    </source>
</evidence>
<feature type="domain" description="SLBB" evidence="17">
    <location>
        <begin position="120"/>
        <end position="188"/>
    </location>
</feature>
<proteinExistence type="inferred from homology"/>
<keyword evidence="10" id="KW-0626">Porin</keyword>
<keyword evidence="12" id="KW-0564">Palmitate</keyword>
<protein>
    <submittedName>
        <fullName evidence="18">Polysaccharide export protein</fullName>
    </submittedName>
</protein>
<dbReference type="InterPro" id="IPR054765">
    <property type="entry name" value="SLBB_dom"/>
</dbReference>
<dbReference type="AlphaFoldDB" id="A0AA42CKP0"/>
<dbReference type="Gene3D" id="3.10.560.10">
    <property type="entry name" value="Outer membrane lipoprotein wza domain like"/>
    <property type="match status" value="1"/>
</dbReference>
<keyword evidence="5" id="KW-0762">Sugar transport</keyword>
<dbReference type="GO" id="GO:0015159">
    <property type="term" value="F:polysaccharide transmembrane transporter activity"/>
    <property type="evidence" value="ECO:0007669"/>
    <property type="project" value="InterPro"/>
</dbReference>
<dbReference type="GO" id="GO:0015288">
    <property type="term" value="F:porin activity"/>
    <property type="evidence" value="ECO:0007669"/>
    <property type="project" value="UniProtKB-KW"/>
</dbReference>
<evidence type="ECO:0000256" key="5">
    <source>
        <dbReference type="ARBA" id="ARBA00022597"/>
    </source>
</evidence>
<reference evidence="18" key="1">
    <citation type="submission" date="2022-05" db="EMBL/GenBank/DDBJ databases">
        <authorList>
            <person name="Pankratov T."/>
        </authorList>
    </citation>
    <scope>NUCLEOTIDE SEQUENCE</scope>
    <source>
        <strain evidence="18">BP6-180914</strain>
    </source>
</reference>
<dbReference type="Proteomes" id="UP001165667">
    <property type="component" value="Unassembled WGS sequence"/>
</dbReference>
<evidence type="ECO:0000256" key="15">
    <source>
        <dbReference type="SAM" id="SignalP"/>
    </source>
</evidence>
<dbReference type="EMBL" id="JAMOIM010000001">
    <property type="protein sequence ID" value="MCW6506557.1"/>
    <property type="molecule type" value="Genomic_DNA"/>
</dbReference>
<evidence type="ECO:0000256" key="6">
    <source>
        <dbReference type="ARBA" id="ARBA00022692"/>
    </source>
</evidence>
<evidence type="ECO:0000259" key="16">
    <source>
        <dbReference type="Pfam" id="PF02563"/>
    </source>
</evidence>
<dbReference type="GO" id="GO:0006811">
    <property type="term" value="P:monoatomic ion transport"/>
    <property type="evidence" value="ECO:0007669"/>
    <property type="project" value="UniProtKB-KW"/>
</dbReference>
<keyword evidence="3" id="KW-0813">Transport</keyword>
<evidence type="ECO:0000256" key="9">
    <source>
        <dbReference type="ARBA" id="ARBA00023065"/>
    </source>
</evidence>
<dbReference type="PANTHER" id="PTHR33619">
    <property type="entry name" value="POLYSACCHARIDE EXPORT PROTEIN GFCE-RELATED"/>
    <property type="match status" value="1"/>
</dbReference>
<evidence type="ECO:0000256" key="13">
    <source>
        <dbReference type="ARBA" id="ARBA00023237"/>
    </source>
</evidence>
<dbReference type="InterPro" id="IPR003715">
    <property type="entry name" value="Poly_export_N"/>
</dbReference>
<feature type="domain" description="Polysaccharide export protein N-terminal" evidence="16">
    <location>
        <begin position="39"/>
        <end position="114"/>
    </location>
</feature>
<gene>
    <name evidence="18" type="ORF">M8523_00795</name>
</gene>
<evidence type="ECO:0000313" key="18">
    <source>
        <dbReference type="EMBL" id="MCW6506557.1"/>
    </source>
</evidence>
<dbReference type="PANTHER" id="PTHR33619:SF3">
    <property type="entry name" value="POLYSACCHARIDE EXPORT PROTEIN GFCE-RELATED"/>
    <property type="match status" value="1"/>
</dbReference>
<evidence type="ECO:0000256" key="14">
    <source>
        <dbReference type="ARBA" id="ARBA00023288"/>
    </source>
</evidence>
<evidence type="ECO:0000256" key="11">
    <source>
        <dbReference type="ARBA" id="ARBA00023136"/>
    </source>
</evidence>
<comment type="subcellular location">
    <subcellularLocation>
        <location evidence="1">Cell outer membrane</location>
        <topology evidence="1">Multi-pass membrane protein</topology>
    </subcellularLocation>
</comment>
<accession>A0AA42CKP0</accession>
<dbReference type="PROSITE" id="PS51257">
    <property type="entry name" value="PROKAR_LIPOPROTEIN"/>
    <property type="match status" value="1"/>
</dbReference>
<evidence type="ECO:0000256" key="8">
    <source>
        <dbReference type="ARBA" id="ARBA00023047"/>
    </source>
</evidence>
<comment type="caution">
    <text evidence="18">The sequence shown here is derived from an EMBL/GenBank/DDBJ whole genome shotgun (WGS) entry which is preliminary data.</text>
</comment>
<keyword evidence="11" id="KW-0472">Membrane</keyword>
<evidence type="ECO:0000256" key="7">
    <source>
        <dbReference type="ARBA" id="ARBA00022729"/>
    </source>
</evidence>
<dbReference type="GO" id="GO:0009279">
    <property type="term" value="C:cell outer membrane"/>
    <property type="evidence" value="ECO:0007669"/>
    <property type="project" value="UniProtKB-SubCell"/>
</dbReference>
<feature type="signal peptide" evidence="15">
    <location>
        <begin position="1"/>
        <end position="26"/>
    </location>
</feature>
<dbReference type="Pfam" id="PF02563">
    <property type="entry name" value="Poly_export"/>
    <property type="match status" value="1"/>
</dbReference>
<keyword evidence="14" id="KW-0449">Lipoprotein</keyword>
<keyword evidence="13" id="KW-0998">Cell outer membrane</keyword>
<keyword evidence="6" id="KW-0812">Transmembrane</keyword>
<evidence type="ECO:0000259" key="17">
    <source>
        <dbReference type="Pfam" id="PF22461"/>
    </source>
</evidence>
<keyword evidence="19" id="KW-1185">Reference proteome</keyword>
<dbReference type="Pfam" id="PF22461">
    <property type="entry name" value="SLBB_2"/>
    <property type="match status" value="1"/>
</dbReference>
<sequence>MTICLREVLSLFVLQFMLAGCVSADAGNTTAFKDAVAQQSSSEPMLRPGDRVQVTVFGETAITGSYDVAASGTIQVPLAGSVEASGQTAQELETKITAALQRKYLRDPKVTVAILTLHPFYVLGEVEKPGEYPYRSGLNLWRALAVAGGQTYRASSSSVLIQHAGETTTAEYDLTQDVIVRPGDLIRVPERWF</sequence>